<dbReference type="InterPro" id="IPR051309">
    <property type="entry name" value="ABCF_ATPase"/>
</dbReference>
<keyword evidence="2" id="KW-0067">ATP-binding</keyword>
<dbReference type="EMBL" id="JAGGJX010000002">
    <property type="protein sequence ID" value="MBP1855193.1"/>
    <property type="molecule type" value="Genomic_DNA"/>
</dbReference>
<dbReference type="SMART" id="SM00382">
    <property type="entry name" value="AAA"/>
    <property type="match status" value="2"/>
</dbReference>
<dbReference type="InterPro" id="IPR032781">
    <property type="entry name" value="ABC_tran_Xtn"/>
</dbReference>
<dbReference type="PROSITE" id="PS00211">
    <property type="entry name" value="ABC_TRANSPORTER_1"/>
    <property type="match status" value="2"/>
</dbReference>
<dbReference type="InterPro" id="IPR003593">
    <property type="entry name" value="AAA+_ATPase"/>
</dbReference>
<comment type="caution">
    <text evidence="4">The sequence shown here is derived from an EMBL/GenBank/DDBJ whole genome shotgun (WGS) entry which is preliminary data.</text>
</comment>
<evidence type="ECO:0000256" key="2">
    <source>
        <dbReference type="ARBA" id="ARBA00022840"/>
    </source>
</evidence>
<dbReference type="RefSeq" id="WP_209456648.1">
    <property type="nucleotide sequence ID" value="NZ_BAAACS010000002.1"/>
</dbReference>
<evidence type="ECO:0000259" key="3">
    <source>
        <dbReference type="PROSITE" id="PS50893"/>
    </source>
</evidence>
<dbReference type="InterPro" id="IPR027417">
    <property type="entry name" value="P-loop_NTPase"/>
</dbReference>
<evidence type="ECO:0000313" key="5">
    <source>
        <dbReference type="Proteomes" id="UP000767291"/>
    </source>
</evidence>
<name>A0ABS4EB86_9FIRM</name>
<organism evidence="4 5">
    <name type="scientific">Metaclostridioides mangenotii</name>
    <dbReference type="NCBI Taxonomy" id="1540"/>
    <lineage>
        <taxon>Bacteria</taxon>
        <taxon>Bacillati</taxon>
        <taxon>Bacillota</taxon>
        <taxon>Clostridia</taxon>
        <taxon>Peptostreptococcales</taxon>
        <taxon>Peptostreptococcaceae</taxon>
        <taxon>Metaclostridioides</taxon>
    </lineage>
</organism>
<accession>A0ABS4EB86</accession>
<sequence length="512" mass="58101">MSLLKVSNLSHSFMDKLLYEKSDFELYKGEHVGVVGQNGAGKSTLIKILLEEVVPDEGDIKWQSNITVGHLDQYAEVDKEITILSYLQGAFSELYELEKKMNALYEEFASTGEEKQLIRASNYQEQLDLHDFYSIDSEIGKVANGFGLDTIGLDSIVGELSGGQRAKIILAKLLLSGPEVLLLDEPTNFLDKEHVEWLSDYLKNYKGAFIVVSHDFDFLEKISTGILDIEFGTIKKYSGKYSEFLNQKMHLREDYLRQYQSQQRMIKRTEDFIRKNKAGVNSKMARGRQKQLDRVERIKAPTFTDKVSIRFSETEISRGNVLIAKDLEVGYYYPLLPKLNLSVSGGEKIVISGFNGIGKSTLIKTLINEIPSISGDFEFSDQVKFGYYEQDLVWKNPNNTPLDIISDSHPKMNTKEVRKALARCGLKEEHVLREISTLSGGEQSKVKLCSLILSPCNFLILDEPTNHFDSDTKEELQGALKNFGGSIILVSHEEKFYRGWVDRVIKIEDSLH</sequence>
<proteinExistence type="predicted"/>
<evidence type="ECO:0000313" key="4">
    <source>
        <dbReference type="EMBL" id="MBP1855193.1"/>
    </source>
</evidence>
<dbReference type="InterPro" id="IPR017871">
    <property type="entry name" value="ABC_transporter-like_CS"/>
</dbReference>
<keyword evidence="5" id="KW-1185">Reference proteome</keyword>
<reference evidence="4 5" key="1">
    <citation type="submission" date="2021-03" db="EMBL/GenBank/DDBJ databases">
        <title>Genomic Encyclopedia of Type Strains, Phase IV (KMG-IV): sequencing the most valuable type-strain genomes for metagenomic binning, comparative biology and taxonomic classification.</title>
        <authorList>
            <person name="Goeker M."/>
        </authorList>
    </citation>
    <scope>NUCLEOTIDE SEQUENCE [LARGE SCALE GENOMIC DNA]</scope>
    <source>
        <strain evidence="4 5">DSM 1289</strain>
    </source>
</reference>
<dbReference type="CDD" id="cd03221">
    <property type="entry name" value="ABCF_EF-3"/>
    <property type="match status" value="2"/>
</dbReference>
<dbReference type="Gene3D" id="3.40.50.300">
    <property type="entry name" value="P-loop containing nucleotide triphosphate hydrolases"/>
    <property type="match status" value="2"/>
</dbReference>
<dbReference type="Proteomes" id="UP000767291">
    <property type="component" value="Unassembled WGS sequence"/>
</dbReference>
<evidence type="ECO:0000256" key="1">
    <source>
        <dbReference type="ARBA" id="ARBA00022741"/>
    </source>
</evidence>
<feature type="domain" description="ABC transporter" evidence="3">
    <location>
        <begin position="316"/>
        <end position="511"/>
    </location>
</feature>
<dbReference type="Pfam" id="PF12848">
    <property type="entry name" value="ABC_tran_Xtn"/>
    <property type="match status" value="1"/>
</dbReference>
<keyword evidence="1" id="KW-0547">Nucleotide-binding</keyword>
<dbReference type="PANTHER" id="PTHR42855">
    <property type="entry name" value="ABC TRANSPORTER ATP-BINDING SUBUNIT"/>
    <property type="match status" value="1"/>
</dbReference>
<gene>
    <name evidence="4" type="ORF">J2Z43_001586</name>
</gene>
<dbReference type="SUPFAM" id="SSF52540">
    <property type="entry name" value="P-loop containing nucleoside triphosphate hydrolases"/>
    <property type="match status" value="2"/>
</dbReference>
<protein>
    <submittedName>
        <fullName evidence="4">ATPase subunit of ABC transporter with duplicated ATPase domains</fullName>
    </submittedName>
</protein>
<dbReference type="PROSITE" id="PS50893">
    <property type="entry name" value="ABC_TRANSPORTER_2"/>
    <property type="match status" value="2"/>
</dbReference>
<dbReference type="PANTHER" id="PTHR42855:SF2">
    <property type="entry name" value="DRUG RESISTANCE ABC TRANSPORTER,ATP-BINDING PROTEIN"/>
    <property type="match status" value="1"/>
</dbReference>
<feature type="domain" description="ABC transporter" evidence="3">
    <location>
        <begin position="4"/>
        <end position="256"/>
    </location>
</feature>
<dbReference type="Pfam" id="PF00005">
    <property type="entry name" value="ABC_tran"/>
    <property type="match status" value="2"/>
</dbReference>
<dbReference type="InterPro" id="IPR003439">
    <property type="entry name" value="ABC_transporter-like_ATP-bd"/>
</dbReference>